<feature type="domain" description="Protein kinase" evidence="15">
    <location>
        <begin position="747"/>
        <end position="1134"/>
    </location>
</feature>
<dbReference type="PANTHER" id="PTHR36766">
    <property type="entry name" value="PLANT BROAD-SPECTRUM MILDEW RESISTANCE PROTEIN RPW8"/>
    <property type="match status" value="1"/>
</dbReference>
<dbReference type="FunFam" id="1.10.510.10:FF:000240">
    <property type="entry name" value="Lectin-domain containing receptor kinase A4.3"/>
    <property type="match status" value="1"/>
</dbReference>
<dbReference type="InterPro" id="IPR058922">
    <property type="entry name" value="WHD_DRP"/>
</dbReference>
<dbReference type="InterPro" id="IPR032675">
    <property type="entry name" value="LRR_dom_sf"/>
</dbReference>
<evidence type="ECO:0000256" key="6">
    <source>
        <dbReference type="ARBA" id="ARBA00022729"/>
    </source>
</evidence>
<evidence type="ECO:0000313" key="17">
    <source>
        <dbReference type="Proteomes" id="UP000604825"/>
    </source>
</evidence>
<evidence type="ECO:0000256" key="5">
    <source>
        <dbReference type="ARBA" id="ARBA00022692"/>
    </source>
</evidence>
<evidence type="ECO:0000256" key="1">
    <source>
        <dbReference type="ARBA" id="ARBA00004251"/>
    </source>
</evidence>
<dbReference type="Pfam" id="PF00931">
    <property type="entry name" value="NB-ARC"/>
    <property type="match status" value="1"/>
</dbReference>
<protein>
    <recommendedName>
        <fullName evidence="15">Protein kinase domain-containing protein</fullName>
    </recommendedName>
</protein>
<dbReference type="Proteomes" id="UP000604825">
    <property type="component" value="Unassembled WGS sequence"/>
</dbReference>
<comment type="similarity">
    <text evidence="3">In the C-terminal section; belongs to the protein kinase superfamily. Ser/Thr protein kinase family.</text>
</comment>
<evidence type="ECO:0000256" key="10">
    <source>
        <dbReference type="ARBA" id="ARBA00022989"/>
    </source>
</evidence>
<dbReference type="InterPro" id="IPR000719">
    <property type="entry name" value="Prot_kinase_dom"/>
</dbReference>
<dbReference type="InterPro" id="IPR011009">
    <property type="entry name" value="Kinase-like_dom_sf"/>
</dbReference>
<dbReference type="InterPro" id="IPR008271">
    <property type="entry name" value="Ser/Thr_kinase_AS"/>
</dbReference>
<feature type="transmembrane region" description="Helical" evidence="14">
    <location>
        <begin position="7"/>
        <end position="26"/>
    </location>
</feature>
<reference evidence="16" key="1">
    <citation type="submission" date="2020-10" db="EMBL/GenBank/DDBJ databases">
        <authorList>
            <person name="Han B."/>
            <person name="Lu T."/>
            <person name="Zhao Q."/>
            <person name="Huang X."/>
            <person name="Zhao Y."/>
        </authorList>
    </citation>
    <scope>NUCLEOTIDE SEQUENCE</scope>
</reference>
<keyword evidence="11 14" id="KW-0472">Membrane</keyword>
<keyword evidence="17" id="KW-1185">Reference proteome</keyword>
<evidence type="ECO:0000256" key="9">
    <source>
        <dbReference type="ARBA" id="ARBA00022840"/>
    </source>
</evidence>
<dbReference type="InterPro" id="IPR002182">
    <property type="entry name" value="NB-ARC"/>
</dbReference>
<keyword evidence="7" id="KW-0547">Nucleotide-binding</keyword>
<keyword evidence="12" id="KW-0675">Receptor</keyword>
<dbReference type="Pfam" id="PF23559">
    <property type="entry name" value="WHD_DRP"/>
    <property type="match status" value="1"/>
</dbReference>
<sequence length="1178" mass="133150">MANPWGFTWVQAGIAWCLAVLGWFLVPSIIKFLSGLFFDLSFDAPRKLRELESSTVPILKDLLTDVEKQRTMRSIGEGSQADLMMLYKFTTDLRSALEEAEDILDLIDYHRIAERVNRGRGTRFGRCEVLSRALLLRCLRFVGDTLRKSSGSVLPVSNAPSIPTLQSHSGWSRLVFNFSNCCQSILNWSANATAIARFCLGWSSEVVGIKSNQMNDIAVEYFLSTIDKKSLRKRIEKIEDIVHALKTSHLLSQQSSSSEIPVVDTIKGNSSRQKEIHNLYMNIERVIFGRHKERDHICRMLREGSDAYEPSCSTRKPYSVIGIYGISGSGKSTLARYVCDFEKGAGHFNPIIFIHVGKIFSLGDIFRDMLEQITHSRPCNDSLRSLKEELGKALKHKCFLLVLDDLWVNYENQQDKKILLDTLSVALSGSRILVTSQTKDAAAVLDAQEQILIPDLDEEQYFSMFMHHALQGADDGRFQSLGRKIAKKLHRSPIAAVTVGTQLRMRKISVSGRGQRNLTTFPRGYELKRDELIRIWIAQGFVTRSNATEELESVGQRYFDELLSISFLQAQRIDVLDTEIVTIHDLVHELADRVGGSDFYRIVRNASPQDIPPEVRHLFVGTNNRADITEKILDLVNLRTLIIVDESYDQDPKNFSAPDVKHKERLQDPLINEEVFESMFKRLSKLRVLIVMTRHYHKQMFSVPASIDQMKHLRYITFNLFSSRGIVELVFPSTSSKLYHMQTINVVPFCKVSCPGDMATLIYLRHITVSLSFPSPGRMTSLPQLNQSKKSMFQIEHFARKDEATVPQTRDSSFQSLEHHLVVQPWFLVVTVSILGLVFLAHTFGTINLDLVLNTSLGMRRGGGNRMSNNFDPSHGRMSLAINQDTEDKTSVGVDTRMTEGDADGPWKDQKALAPWISNQKSDQSGKVRENNVHHPFFNLPDKFITNLFCPARYKIILDLSSALFYLHQCCDKCIVHGDIKPENIMLDASYSAKLGDFGTARLLDREADPRTTELIAGTRGYIDPMFVNNHLRCPEADVYSFGVTLLEIACGKRASRQLSDGASALVPWVRGLYDQSMILDAADEKLNAEFDQKEMEHVLVTGLWCALPEPSQRPSIAEAMDVLRFPNASLPVLPQRRDPQLVRFMEDLVSDSSSVDAVNATTYLTSRADTVYLLVEE</sequence>
<dbReference type="GO" id="GO:0005524">
    <property type="term" value="F:ATP binding"/>
    <property type="evidence" value="ECO:0007669"/>
    <property type="project" value="UniProtKB-KW"/>
</dbReference>
<organism evidence="16 17">
    <name type="scientific">Miscanthus lutarioriparius</name>
    <dbReference type="NCBI Taxonomy" id="422564"/>
    <lineage>
        <taxon>Eukaryota</taxon>
        <taxon>Viridiplantae</taxon>
        <taxon>Streptophyta</taxon>
        <taxon>Embryophyta</taxon>
        <taxon>Tracheophyta</taxon>
        <taxon>Spermatophyta</taxon>
        <taxon>Magnoliopsida</taxon>
        <taxon>Liliopsida</taxon>
        <taxon>Poales</taxon>
        <taxon>Poaceae</taxon>
        <taxon>PACMAD clade</taxon>
        <taxon>Panicoideae</taxon>
        <taxon>Andropogonodae</taxon>
        <taxon>Andropogoneae</taxon>
        <taxon>Saccharinae</taxon>
        <taxon>Miscanthus</taxon>
    </lineage>
</organism>
<dbReference type="Gene3D" id="1.10.510.10">
    <property type="entry name" value="Transferase(Phosphotransferase) domain 1"/>
    <property type="match status" value="1"/>
</dbReference>
<dbReference type="GO" id="GO:0043531">
    <property type="term" value="F:ADP binding"/>
    <property type="evidence" value="ECO:0007669"/>
    <property type="project" value="InterPro"/>
</dbReference>
<dbReference type="SMART" id="SM00382">
    <property type="entry name" value="AAA"/>
    <property type="match status" value="1"/>
</dbReference>
<evidence type="ECO:0000256" key="3">
    <source>
        <dbReference type="ARBA" id="ARBA00010217"/>
    </source>
</evidence>
<keyword evidence="9" id="KW-0067">ATP-binding</keyword>
<keyword evidence="6" id="KW-0732">Signal</keyword>
<comment type="subcellular location">
    <subcellularLocation>
        <location evidence="1">Cell membrane</location>
        <topology evidence="1">Single-pass type I membrane protein</topology>
    </subcellularLocation>
</comment>
<dbReference type="PRINTS" id="PR00364">
    <property type="entry name" value="DISEASERSIST"/>
</dbReference>
<keyword evidence="4" id="KW-1003">Cell membrane</keyword>
<dbReference type="SMART" id="SM00220">
    <property type="entry name" value="S_TKc"/>
    <property type="match status" value="1"/>
</dbReference>
<dbReference type="GO" id="GO:0002229">
    <property type="term" value="P:defense response to oomycetes"/>
    <property type="evidence" value="ECO:0007669"/>
    <property type="project" value="UniProtKB-ARBA"/>
</dbReference>
<evidence type="ECO:0000256" key="7">
    <source>
        <dbReference type="ARBA" id="ARBA00022741"/>
    </source>
</evidence>
<dbReference type="Pfam" id="PF00069">
    <property type="entry name" value="Pkinase"/>
    <property type="match status" value="1"/>
</dbReference>
<dbReference type="InterPro" id="IPR003593">
    <property type="entry name" value="AAA+_ATPase"/>
</dbReference>
<dbReference type="GO" id="GO:0004672">
    <property type="term" value="F:protein kinase activity"/>
    <property type="evidence" value="ECO:0007669"/>
    <property type="project" value="InterPro"/>
</dbReference>
<evidence type="ECO:0000313" key="16">
    <source>
        <dbReference type="EMBL" id="CAD6212801.1"/>
    </source>
</evidence>
<evidence type="ECO:0000256" key="13">
    <source>
        <dbReference type="ARBA" id="ARBA00023180"/>
    </source>
</evidence>
<dbReference type="PROSITE" id="PS50011">
    <property type="entry name" value="PROTEIN_KINASE_DOM"/>
    <property type="match status" value="1"/>
</dbReference>
<comment type="similarity">
    <text evidence="2">In the N-terminal section; belongs to the leguminous lectin family.</text>
</comment>
<dbReference type="AlphaFoldDB" id="A0A811N060"/>
<dbReference type="EMBL" id="CAJGYO010000002">
    <property type="protein sequence ID" value="CAD6212801.1"/>
    <property type="molecule type" value="Genomic_DNA"/>
</dbReference>
<dbReference type="PROSITE" id="PS00108">
    <property type="entry name" value="PROTEIN_KINASE_ST"/>
    <property type="match status" value="1"/>
</dbReference>
<evidence type="ECO:0000256" key="12">
    <source>
        <dbReference type="ARBA" id="ARBA00023170"/>
    </source>
</evidence>
<keyword evidence="5 14" id="KW-0812">Transmembrane</keyword>
<name>A0A811N060_9POAL</name>
<accession>A0A811N060</accession>
<dbReference type="PANTHER" id="PTHR36766:SF64">
    <property type="entry name" value="OS12G0206100 PROTEIN"/>
    <property type="match status" value="1"/>
</dbReference>
<keyword evidence="10 14" id="KW-1133">Transmembrane helix</keyword>
<proteinExistence type="inferred from homology"/>
<evidence type="ECO:0000256" key="14">
    <source>
        <dbReference type="SAM" id="Phobius"/>
    </source>
</evidence>
<evidence type="ECO:0000256" key="11">
    <source>
        <dbReference type="ARBA" id="ARBA00023136"/>
    </source>
</evidence>
<evidence type="ECO:0000256" key="2">
    <source>
        <dbReference type="ARBA" id="ARBA00008536"/>
    </source>
</evidence>
<gene>
    <name evidence="16" type="ORF">NCGR_LOCUS8541</name>
</gene>
<dbReference type="SUPFAM" id="SSF52540">
    <property type="entry name" value="P-loop containing nucleoside triphosphate hydrolases"/>
    <property type="match status" value="1"/>
</dbReference>
<evidence type="ECO:0000259" key="15">
    <source>
        <dbReference type="PROSITE" id="PS50011"/>
    </source>
</evidence>
<evidence type="ECO:0000256" key="4">
    <source>
        <dbReference type="ARBA" id="ARBA00022475"/>
    </source>
</evidence>
<keyword evidence="13" id="KW-0325">Glycoprotein</keyword>
<dbReference type="Gene3D" id="3.40.50.300">
    <property type="entry name" value="P-loop containing nucleotide triphosphate hydrolases"/>
    <property type="match status" value="1"/>
</dbReference>
<dbReference type="InterPro" id="IPR027417">
    <property type="entry name" value="P-loop_NTPase"/>
</dbReference>
<dbReference type="OrthoDB" id="626167at2759"/>
<dbReference type="SUPFAM" id="SSF56112">
    <property type="entry name" value="Protein kinase-like (PK-like)"/>
    <property type="match status" value="1"/>
</dbReference>
<keyword evidence="8" id="KW-0611">Plant defense</keyword>
<dbReference type="Gene3D" id="3.80.10.10">
    <property type="entry name" value="Ribonuclease Inhibitor"/>
    <property type="match status" value="1"/>
</dbReference>
<dbReference type="GO" id="GO:0005886">
    <property type="term" value="C:plasma membrane"/>
    <property type="evidence" value="ECO:0007669"/>
    <property type="project" value="UniProtKB-SubCell"/>
</dbReference>
<comment type="caution">
    <text evidence="16">The sequence shown here is derived from an EMBL/GenBank/DDBJ whole genome shotgun (WGS) entry which is preliminary data.</text>
</comment>
<evidence type="ECO:0000256" key="8">
    <source>
        <dbReference type="ARBA" id="ARBA00022821"/>
    </source>
</evidence>